<keyword evidence="2" id="KW-1133">Transmembrane helix</keyword>
<dbReference type="EMBL" id="MH591083">
    <property type="protein sequence ID" value="AYC63924.1"/>
    <property type="molecule type" value="Genomic_DNA"/>
</dbReference>
<feature type="transmembrane region" description="Helical" evidence="2">
    <location>
        <begin position="7"/>
        <end position="29"/>
    </location>
</feature>
<sequence>MFPKGRFLISVCYFYLGFVLGNLFGTFLNFFRNKIIWDGAILFIIILIFETLNFFIYNRKLLNKKLLIILKNIQIGILLGFFIDAFKVGS</sequence>
<protein>
    <recommendedName>
        <fullName evidence="4">Ycf20</fullName>
    </recommendedName>
</protein>
<feature type="transmembrane region" description="Helical" evidence="2">
    <location>
        <begin position="35"/>
        <end position="56"/>
    </location>
</feature>
<dbReference type="AlphaFoldDB" id="A0A386AX41"/>
<keyword evidence="2" id="KW-0812">Transmembrane</keyword>
<reference evidence="3" key="1">
    <citation type="submission" date="2018-07" db="EMBL/GenBank/DDBJ databases">
        <authorList>
            <person name="Quirk P.G."/>
            <person name="Krulwich T.A."/>
        </authorList>
    </citation>
    <scope>NUCLEOTIDE SEQUENCE</scope>
</reference>
<name>A0A386AX41_9CHLO</name>
<evidence type="ECO:0008006" key="4">
    <source>
        <dbReference type="Google" id="ProtNLM"/>
    </source>
</evidence>
<evidence type="ECO:0000256" key="2">
    <source>
        <dbReference type="SAM" id="Phobius"/>
    </source>
</evidence>
<accession>A0A386AX41</accession>
<organism evidence="3">
    <name type="scientific">Flabellia petiolata</name>
    <dbReference type="NCBI Taxonomy" id="189428"/>
    <lineage>
        <taxon>Eukaryota</taxon>
        <taxon>Viridiplantae</taxon>
        <taxon>Chlorophyta</taxon>
        <taxon>core chlorophytes</taxon>
        <taxon>Ulvophyceae</taxon>
        <taxon>TCBD clade</taxon>
        <taxon>Bryopsidales</taxon>
        <taxon>Halimedineae</taxon>
        <taxon>Halimedaceae</taxon>
        <taxon>Udoteae</taxon>
        <taxon>Flabellia</taxon>
    </lineage>
</organism>
<reference evidence="3" key="2">
    <citation type="journal article" date="2019" name="Mol. Phylogenet. Evol.">
        <title>Reassessment of the classification of bryopsidales (chlorophyta) based on chloroplast phylogenomic analyses.</title>
        <authorList>
            <person name="Cremen M.C."/>
            <person name="Leliaert F."/>
            <person name="West J."/>
            <person name="Lam D.W."/>
            <person name="Shimada S."/>
            <person name="Lopez-Bautista J.M."/>
            <person name="Verbruggen H."/>
        </authorList>
    </citation>
    <scope>NUCLEOTIDE SEQUENCE</scope>
</reference>
<evidence type="ECO:0000313" key="3">
    <source>
        <dbReference type="EMBL" id="AYC63924.1"/>
    </source>
</evidence>
<dbReference type="Pfam" id="PF04483">
    <property type="entry name" value="DUF565"/>
    <property type="match status" value="1"/>
</dbReference>
<feature type="transmembrane region" description="Helical" evidence="2">
    <location>
        <begin position="68"/>
        <end position="86"/>
    </location>
</feature>
<proteinExistence type="inferred from homology"/>
<keyword evidence="3" id="KW-0150">Chloroplast</keyword>
<evidence type="ECO:0000256" key="1">
    <source>
        <dbReference type="ARBA" id="ARBA00009846"/>
    </source>
</evidence>
<geneLocation type="chloroplast" evidence="3"/>
<keyword evidence="2" id="KW-0472">Membrane</keyword>
<comment type="similarity">
    <text evidence="1">Belongs to the ycf20 family.</text>
</comment>
<keyword evidence="3" id="KW-0934">Plastid</keyword>
<gene>
    <name evidence="3" type="primary">ycf20</name>
</gene>
<dbReference type="InterPro" id="IPR007572">
    <property type="entry name" value="Uncharacterised_Ycf20"/>
</dbReference>